<dbReference type="InterPro" id="IPR005149">
    <property type="entry name" value="Tscrpt_reg_PadR_N"/>
</dbReference>
<dbReference type="PANTHER" id="PTHR33169:SF14">
    <property type="entry name" value="TRANSCRIPTIONAL REGULATOR RV3488"/>
    <property type="match status" value="1"/>
</dbReference>
<accession>A0ABV5KXE5</accession>
<keyword evidence="3" id="KW-1185">Reference proteome</keyword>
<sequence>MHPISNVEFILLQLVAECRHASGYDLMKLVEQRGYRGWANIGTTSIYAGLKKLSNKGWIVSSESDRKSGKGPASTPFALTDTGQIRLKHEIVDSLSSTRERDIRFDLGLAALPLIEKDEAVAALQARLDFLSTASTEVRMKYESQGVQLPLHVRALFLHPLFLIESERTFVSNLINELLGE</sequence>
<dbReference type="SUPFAM" id="SSF46785">
    <property type="entry name" value="Winged helix' DNA-binding domain"/>
    <property type="match status" value="1"/>
</dbReference>
<evidence type="ECO:0000313" key="3">
    <source>
        <dbReference type="Proteomes" id="UP001589747"/>
    </source>
</evidence>
<dbReference type="InterPro" id="IPR052509">
    <property type="entry name" value="Metal_resp_DNA-bind_regulator"/>
</dbReference>
<dbReference type="InterPro" id="IPR036388">
    <property type="entry name" value="WH-like_DNA-bd_sf"/>
</dbReference>
<dbReference type="EMBL" id="JBHMDO010000034">
    <property type="protein sequence ID" value="MFB9328732.1"/>
    <property type="molecule type" value="Genomic_DNA"/>
</dbReference>
<dbReference type="Proteomes" id="UP001589747">
    <property type="component" value="Unassembled WGS sequence"/>
</dbReference>
<name>A0ABV5KXE5_9BACL</name>
<evidence type="ECO:0000259" key="1">
    <source>
        <dbReference type="Pfam" id="PF03551"/>
    </source>
</evidence>
<dbReference type="InterPro" id="IPR036390">
    <property type="entry name" value="WH_DNA-bd_sf"/>
</dbReference>
<proteinExistence type="predicted"/>
<dbReference type="RefSeq" id="WP_377498316.1">
    <property type="nucleotide sequence ID" value="NZ_JBHMDO010000034.1"/>
</dbReference>
<protein>
    <submittedName>
        <fullName evidence="2">PadR family transcriptional regulator</fullName>
    </submittedName>
</protein>
<comment type="caution">
    <text evidence="2">The sequence shown here is derived from an EMBL/GenBank/DDBJ whole genome shotgun (WGS) entry which is preliminary data.</text>
</comment>
<gene>
    <name evidence="2" type="ORF">ACFFSY_22585</name>
</gene>
<reference evidence="2 3" key="1">
    <citation type="submission" date="2024-09" db="EMBL/GenBank/DDBJ databases">
        <authorList>
            <person name="Sun Q."/>
            <person name="Mori K."/>
        </authorList>
    </citation>
    <scope>NUCLEOTIDE SEQUENCE [LARGE SCALE GENOMIC DNA]</scope>
    <source>
        <strain evidence="2 3">TISTR 2452</strain>
    </source>
</reference>
<dbReference type="PANTHER" id="PTHR33169">
    <property type="entry name" value="PADR-FAMILY TRANSCRIPTIONAL REGULATOR"/>
    <property type="match status" value="1"/>
</dbReference>
<dbReference type="Pfam" id="PF03551">
    <property type="entry name" value="PadR"/>
    <property type="match status" value="1"/>
</dbReference>
<dbReference type="Gene3D" id="1.10.10.10">
    <property type="entry name" value="Winged helix-like DNA-binding domain superfamily/Winged helix DNA-binding domain"/>
    <property type="match status" value="1"/>
</dbReference>
<organism evidence="2 3">
    <name type="scientific">Paenibacillus aurantiacus</name>
    <dbReference type="NCBI Taxonomy" id="1936118"/>
    <lineage>
        <taxon>Bacteria</taxon>
        <taxon>Bacillati</taxon>
        <taxon>Bacillota</taxon>
        <taxon>Bacilli</taxon>
        <taxon>Bacillales</taxon>
        <taxon>Paenibacillaceae</taxon>
        <taxon>Paenibacillus</taxon>
    </lineage>
</organism>
<feature type="domain" description="Transcription regulator PadR N-terminal" evidence="1">
    <location>
        <begin position="11"/>
        <end position="88"/>
    </location>
</feature>
<evidence type="ECO:0000313" key="2">
    <source>
        <dbReference type="EMBL" id="MFB9328732.1"/>
    </source>
</evidence>